<dbReference type="OrthoDB" id="6193982at2"/>
<dbReference type="GO" id="GO:0000160">
    <property type="term" value="P:phosphorelay signal transduction system"/>
    <property type="evidence" value="ECO:0007669"/>
    <property type="project" value="InterPro"/>
</dbReference>
<gene>
    <name evidence="3" type="ORF">KS2013_1955</name>
</gene>
<evidence type="ECO:0000313" key="3">
    <source>
        <dbReference type="EMBL" id="AOE50664.1"/>
    </source>
</evidence>
<evidence type="ECO:0000259" key="2">
    <source>
        <dbReference type="PROSITE" id="PS50110"/>
    </source>
</evidence>
<keyword evidence="4" id="KW-1185">Reference proteome</keyword>
<feature type="domain" description="Response regulatory" evidence="2">
    <location>
        <begin position="3"/>
        <end position="118"/>
    </location>
</feature>
<comment type="caution">
    <text evidence="1">Lacks conserved residue(s) required for the propagation of feature annotation.</text>
</comment>
<sequence length="184" mass="21453">MSTILLVDDDSNILANTAKKLEDAGYKYDYVNDYKTALNFLRLSRPTIQIVVVTLNNSLGYPVMRKLHSLMADRATIIVYSNNKDRSIANWVKKHNIPYFFEHHQQEEQLFNHIKRSLYRQGQFFSHQQLSMLATILAKYTNDAESLVKQTAPHSKSLQELQHKLARKLDGIDNQRRFLSEVQK</sequence>
<evidence type="ECO:0000256" key="1">
    <source>
        <dbReference type="PROSITE-ProRule" id="PRU00169"/>
    </source>
</evidence>
<reference evidence="4" key="1">
    <citation type="submission" date="2015-08" db="EMBL/GenBank/DDBJ databases">
        <authorList>
            <person name="Kim K.M."/>
        </authorList>
    </citation>
    <scope>NUCLEOTIDE SEQUENCE [LARGE SCALE GENOMIC DNA]</scope>
    <source>
        <strain evidence="4">KCTC 23892</strain>
    </source>
</reference>
<dbReference type="EMBL" id="CP012418">
    <property type="protein sequence ID" value="AOE50664.1"/>
    <property type="molecule type" value="Genomic_DNA"/>
</dbReference>
<dbReference type="KEGG" id="ksd:KS2013_1955"/>
<dbReference type="Gene3D" id="3.40.50.2300">
    <property type="match status" value="1"/>
</dbReference>
<name>A0A1B3BCW0_9GAMM</name>
<dbReference type="PROSITE" id="PS50110">
    <property type="entry name" value="RESPONSE_REGULATORY"/>
    <property type="match status" value="1"/>
</dbReference>
<dbReference type="Proteomes" id="UP000094147">
    <property type="component" value="Chromosome"/>
</dbReference>
<dbReference type="Pfam" id="PF00072">
    <property type="entry name" value="Response_reg"/>
    <property type="match status" value="1"/>
</dbReference>
<protein>
    <submittedName>
        <fullName evidence="3">Response regulator receiver protein</fullName>
    </submittedName>
</protein>
<accession>A0A1B3BCW0</accession>
<dbReference type="SUPFAM" id="SSF52172">
    <property type="entry name" value="CheY-like"/>
    <property type="match status" value="1"/>
</dbReference>
<dbReference type="InterPro" id="IPR011006">
    <property type="entry name" value="CheY-like_superfamily"/>
</dbReference>
<dbReference type="RefSeq" id="WP_068993255.1">
    <property type="nucleotide sequence ID" value="NZ_CP012418.1"/>
</dbReference>
<dbReference type="AlphaFoldDB" id="A0A1B3BCW0"/>
<dbReference type="InterPro" id="IPR001789">
    <property type="entry name" value="Sig_transdc_resp-reg_receiver"/>
</dbReference>
<proteinExistence type="predicted"/>
<dbReference type="STRING" id="1144748.KS2013_1955"/>
<evidence type="ECO:0000313" key="4">
    <source>
        <dbReference type="Proteomes" id="UP000094147"/>
    </source>
</evidence>
<organism evidence="3 4">
    <name type="scientific">Kangiella sediminilitoris</name>
    <dbReference type="NCBI Taxonomy" id="1144748"/>
    <lineage>
        <taxon>Bacteria</taxon>
        <taxon>Pseudomonadati</taxon>
        <taxon>Pseudomonadota</taxon>
        <taxon>Gammaproteobacteria</taxon>
        <taxon>Kangiellales</taxon>
        <taxon>Kangiellaceae</taxon>
        <taxon>Kangiella</taxon>
    </lineage>
</organism>